<dbReference type="EMBL" id="JAFCIQ010000018">
    <property type="protein sequence ID" value="MBM2769296.1"/>
    <property type="molecule type" value="Genomic_DNA"/>
</dbReference>
<dbReference type="NCBIfam" id="NF004779">
    <property type="entry name" value="PRK06125.1"/>
    <property type="match status" value="1"/>
</dbReference>
<comment type="similarity">
    <text evidence="1">Belongs to the short-chain dehydrogenases/reductases (SDR) family.</text>
</comment>
<dbReference type="PRINTS" id="PR00080">
    <property type="entry name" value="SDRFAMILY"/>
</dbReference>
<dbReference type="InterPro" id="IPR057326">
    <property type="entry name" value="KR_dom"/>
</dbReference>
<sequence>MDLELSGKHVLITGATRGIGFACADAFAREGSRVVVVGQKRDGVDNAVARLKTLHGADVEGVVADIASDEGRERLQQRLESVDVLVNNAGAIPGGGLENIDDTQWRSAWELKVFGYINLTRAVLPSMMARGSGVVLNVVGIAGVMPNYDYLCGSAGNAALVAFTRAVGAHATRRGVRVLGVNPGPTETERLISLSQTRAAQRFGDASKWHDMLANLPFGRAAKPQEIADLVTFLASARASYLSGVVIDADGGGRYVA</sequence>
<dbReference type="PANTHER" id="PTHR43477:SF4">
    <property type="entry name" value="DEHYDROGENASE_REDUCTASE SDR FAMILY MEMBER 6"/>
    <property type="match status" value="1"/>
</dbReference>
<dbReference type="Proteomes" id="UP000494201">
    <property type="component" value="Unassembled WGS sequence"/>
</dbReference>
<proteinExistence type="inferred from homology"/>
<evidence type="ECO:0000256" key="2">
    <source>
        <dbReference type="ARBA" id="ARBA00023002"/>
    </source>
</evidence>
<reference evidence="5 8" key="2">
    <citation type="submission" date="2021-02" db="EMBL/GenBank/DDBJ databases">
        <title>Draft genome of the type strains Burkholderia anthina DSM16086.</title>
        <authorList>
            <person name="Hertel R."/>
            <person name="Meissner J."/>
            <person name="Poehlein A."/>
            <person name="Daniel R."/>
            <person name="Commichau F.M."/>
        </authorList>
    </citation>
    <scope>NUCLEOTIDE SEQUENCE [LARGE SCALE GENOMIC DNA]</scope>
    <source>
        <strain evidence="5 8">DSM 16086</strain>
    </source>
</reference>
<organism evidence="6 7">
    <name type="scientific">Burkholderia anthina</name>
    <dbReference type="NCBI Taxonomy" id="179879"/>
    <lineage>
        <taxon>Bacteria</taxon>
        <taxon>Pseudomonadati</taxon>
        <taxon>Pseudomonadota</taxon>
        <taxon>Betaproteobacteria</taxon>
        <taxon>Burkholderiales</taxon>
        <taxon>Burkholderiaceae</taxon>
        <taxon>Burkholderia</taxon>
        <taxon>Burkholderia cepacia complex</taxon>
    </lineage>
</organism>
<dbReference type="RefSeq" id="WP_174925755.1">
    <property type="nucleotide sequence ID" value="NZ_CABVLY010000004.1"/>
</dbReference>
<dbReference type="EMBL" id="CABVLY010000004">
    <property type="protein sequence ID" value="VVU48967.1"/>
    <property type="molecule type" value="Genomic_DNA"/>
</dbReference>
<evidence type="ECO:0000259" key="4">
    <source>
        <dbReference type="SMART" id="SM00822"/>
    </source>
</evidence>
<dbReference type="SMART" id="SM00822">
    <property type="entry name" value="PKS_KR"/>
    <property type="match status" value="1"/>
</dbReference>
<keyword evidence="3" id="KW-0520">NAD</keyword>
<dbReference type="GeneID" id="56499702"/>
<dbReference type="InterPro" id="IPR051122">
    <property type="entry name" value="SDR_DHRS6-like"/>
</dbReference>
<dbReference type="AlphaFoldDB" id="A0A6P2G5X2"/>
<dbReference type="GO" id="GO:0016491">
    <property type="term" value="F:oxidoreductase activity"/>
    <property type="evidence" value="ECO:0007669"/>
    <property type="project" value="UniProtKB-KW"/>
</dbReference>
<name>A0A6P2G5X2_9BURK</name>
<gene>
    <name evidence="6" type="ORF">BAN20980_01666</name>
    <name evidence="5" type="ORF">JQK92_23035</name>
</gene>
<dbReference type="Gene3D" id="3.40.50.720">
    <property type="entry name" value="NAD(P)-binding Rossmann-like Domain"/>
    <property type="match status" value="1"/>
</dbReference>
<keyword evidence="2" id="KW-0560">Oxidoreductase</keyword>
<dbReference type="SUPFAM" id="SSF51735">
    <property type="entry name" value="NAD(P)-binding Rossmann-fold domains"/>
    <property type="match status" value="1"/>
</dbReference>
<evidence type="ECO:0000256" key="1">
    <source>
        <dbReference type="ARBA" id="ARBA00006484"/>
    </source>
</evidence>
<accession>A0A6P2G5X2</accession>
<evidence type="ECO:0000313" key="8">
    <source>
        <dbReference type="Proteomes" id="UP000755577"/>
    </source>
</evidence>
<evidence type="ECO:0000313" key="7">
    <source>
        <dbReference type="Proteomes" id="UP000494201"/>
    </source>
</evidence>
<dbReference type="Proteomes" id="UP000755577">
    <property type="component" value="Unassembled WGS sequence"/>
</dbReference>
<dbReference type="PRINTS" id="PR00081">
    <property type="entry name" value="GDHRDH"/>
</dbReference>
<protein>
    <submittedName>
        <fullName evidence="5">SDR family oxidoreductase</fullName>
    </submittedName>
    <submittedName>
        <fullName evidence="6">Short chain dehydrogenase</fullName>
    </submittedName>
</protein>
<reference evidence="6 7" key="1">
    <citation type="submission" date="2019-09" db="EMBL/GenBank/DDBJ databases">
        <authorList>
            <person name="Depoorter E."/>
        </authorList>
    </citation>
    <scope>NUCLEOTIDE SEQUENCE [LARGE SCALE GENOMIC DNA]</scope>
    <source>
        <strain evidence="6">LMG 20980</strain>
    </source>
</reference>
<dbReference type="Pfam" id="PF13561">
    <property type="entry name" value="adh_short_C2"/>
    <property type="match status" value="1"/>
</dbReference>
<evidence type="ECO:0000313" key="6">
    <source>
        <dbReference type="EMBL" id="VVU48967.1"/>
    </source>
</evidence>
<evidence type="ECO:0000256" key="3">
    <source>
        <dbReference type="ARBA" id="ARBA00023027"/>
    </source>
</evidence>
<dbReference type="PANTHER" id="PTHR43477">
    <property type="entry name" value="DIHYDROANTICAPSIN 7-DEHYDROGENASE"/>
    <property type="match status" value="1"/>
</dbReference>
<evidence type="ECO:0000313" key="5">
    <source>
        <dbReference type="EMBL" id="MBM2769296.1"/>
    </source>
</evidence>
<dbReference type="InterPro" id="IPR002347">
    <property type="entry name" value="SDR_fam"/>
</dbReference>
<keyword evidence="8" id="KW-1185">Reference proteome</keyword>
<feature type="domain" description="Ketoreductase" evidence="4">
    <location>
        <begin position="8"/>
        <end position="154"/>
    </location>
</feature>
<dbReference type="InterPro" id="IPR036291">
    <property type="entry name" value="NAD(P)-bd_dom_sf"/>
</dbReference>